<dbReference type="InterPro" id="IPR013210">
    <property type="entry name" value="LRR_N_plant-typ"/>
</dbReference>
<dbReference type="Gene3D" id="3.80.10.10">
    <property type="entry name" value="Ribonuclease Inhibitor"/>
    <property type="match status" value="4"/>
</dbReference>
<evidence type="ECO:0000256" key="8">
    <source>
        <dbReference type="ARBA" id="ARBA00022737"/>
    </source>
</evidence>
<keyword evidence="21" id="KW-1185">Reference proteome</keyword>
<dbReference type="OrthoDB" id="1680571at2759"/>
<organism evidence="20 21">
    <name type="scientific">Chlorella vulgaris</name>
    <name type="common">Green alga</name>
    <dbReference type="NCBI Taxonomy" id="3077"/>
    <lineage>
        <taxon>Eukaryota</taxon>
        <taxon>Viridiplantae</taxon>
        <taxon>Chlorophyta</taxon>
        <taxon>core chlorophytes</taxon>
        <taxon>Trebouxiophyceae</taxon>
        <taxon>Chlorellales</taxon>
        <taxon>Chlorellaceae</taxon>
        <taxon>Chlorella clade</taxon>
        <taxon>Chlorella</taxon>
    </lineage>
</organism>
<reference evidence="20" key="2">
    <citation type="submission" date="2020-11" db="EMBL/GenBank/DDBJ databases">
        <authorList>
            <person name="Cecchin M."/>
            <person name="Marcolungo L."/>
            <person name="Rossato M."/>
            <person name="Girolomoni L."/>
            <person name="Cosentino E."/>
            <person name="Cuine S."/>
            <person name="Li-Beisson Y."/>
            <person name="Delledonne M."/>
            <person name="Ballottari M."/>
        </authorList>
    </citation>
    <scope>NUCLEOTIDE SEQUENCE</scope>
    <source>
        <strain evidence="20">211/11P</strain>
        <tissue evidence="20">Whole cell</tissue>
    </source>
</reference>
<dbReference type="InterPro" id="IPR017441">
    <property type="entry name" value="Protein_kinase_ATP_BS"/>
</dbReference>
<evidence type="ECO:0000256" key="18">
    <source>
        <dbReference type="SAM" id="MobiDB-lite"/>
    </source>
</evidence>
<dbReference type="InterPro" id="IPR003591">
    <property type="entry name" value="Leu-rich_rpt_typical-subtyp"/>
</dbReference>
<feature type="binding site" evidence="17">
    <location>
        <position position="1447"/>
    </location>
    <ligand>
        <name>ATP</name>
        <dbReference type="ChEBI" id="CHEBI:30616"/>
    </ligand>
</feature>
<feature type="region of interest" description="Disordered" evidence="18">
    <location>
        <begin position="671"/>
        <end position="692"/>
    </location>
</feature>
<feature type="domain" description="Protein kinase" evidence="19">
    <location>
        <begin position="581"/>
        <end position="878"/>
    </location>
</feature>
<reference evidence="20" key="1">
    <citation type="journal article" date="2019" name="Plant J.">
        <title>Chlorella vulgaris genome assembly and annotation reveals the molecular basis for metabolic acclimation to high light conditions.</title>
        <authorList>
            <person name="Cecchin M."/>
            <person name="Marcolungo L."/>
            <person name="Rossato M."/>
            <person name="Girolomoni L."/>
            <person name="Cosentino E."/>
            <person name="Cuine S."/>
            <person name="Li-Beisson Y."/>
            <person name="Delledonne M."/>
            <person name="Ballottari M."/>
        </authorList>
    </citation>
    <scope>NUCLEOTIDE SEQUENCE</scope>
    <source>
        <strain evidence="20">211/11P</strain>
    </source>
</reference>
<evidence type="ECO:0000256" key="13">
    <source>
        <dbReference type="ARBA" id="ARBA00023136"/>
    </source>
</evidence>
<dbReference type="SMART" id="SM00369">
    <property type="entry name" value="LRR_TYP"/>
    <property type="match status" value="4"/>
</dbReference>
<dbReference type="InterPro" id="IPR000719">
    <property type="entry name" value="Prot_kinase_dom"/>
</dbReference>
<keyword evidence="9 17" id="KW-0547">Nucleotide-binding</keyword>
<evidence type="ECO:0000256" key="6">
    <source>
        <dbReference type="ARBA" id="ARBA00022692"/>
    </source>
</evidence>
<name>A0A9D4TLX3_CHLVU</name>
<dbReference type="SUPFAM" id="SSF52058">
    <property type="entry name" value="L domain-like"/>
    <property type="match status" value="2"/>
</dbReference>
<dbReference type="PANTHER" id="PTHR27000:SF642">
    <property type="entry name" value="INACTIVE LEUCINE-RICH REPEAT RECEPTOR KINASE XIAO-RELATED"/>
    <property type="match status" value="1"/>
</dbReference>
<feature type="domain" description="Protein kinase" evidence="19">
    <location>
        <begin position="1419"/>
        <end position="1724"/>
    </location>
</feature>
<dbReference type="PROSITE" id="PS00108">
    <property type="entry name" value="PROTEIN_KINASE_ST"/>
    <property type="match status" value="2"/>
</dbReference>
<dbReference type="SMART" id="SM00220">
    <property type="entry name" value="S_TKc"/>
    <property type="match status" value="2"/>
</dbReference>
<dbReference type="InterPro" id="IPR001611">
    <property type="entry name" value="Leu-rich_rpt"/>
</dbReference>
<gene>
    <name evidence="20" type="ORF">D9Q98_005396</name>
</gene>
<keyword evidence="14" id="KW-0675">Receptor</keyword>
<dbReference type="PROSITE" id="PS50011">
    <property type="entry name" value="PROTEIN_KINASE_DOM"/>
    <property type="match status" value="2"/>
</dbReference>
<keyword evidence="12" id="KW-1133">Transmembrane helix</keyword>
<keyword evidence="4" id="KW-0433">Leucine-rich repeat</keyword>
<keyword evidence="11 17" id="KW-0067">ATP-binding</keyword>
<feature type="binding site" evidence="17">
    <location>
        <position position="609"/>
    </location>
    <ligand>
        <name>ATP</name>
        <dbReference type="ChEBI" id="CHEBI:30616"/>
    </ligand>
</feature>
<dbReference type="EMBL" id="SIDB01000008">
    <property type="protein sequence ID" value="KAI3429301.1"/>
    <property type="molecule type" value="Genomic_DNA"/>
</dbReference>
<keyword evidence="15" id="KW-0325">Glycoprotein</keyword>
<dbReference type="GO" id="GO:0012505">
    <property type="term" value="C:endomembrane system"/>
    <property type="evidence" value="ECO:0007669"/>
    <property type="project" value="UniProtKB-SubCell"/>
</dbReference>
<evidence type="ECO:0000256" key="5">
    <source>
        <dbReference type="ARBA" id="ARBA00022679"/>
    </source>
</evidence>
<evidence type="ECO:0000256" key="11">
    <source>
        <dbReference type="ARBA" id="ARBA00022840"/>
    </source>
</evidence>
<evidence type="ECO:0000256" key="1">
    <source>
        <dbReference type="ARBA" id="ARBA00004236"/>
    </source>
</evidence>
<evidence type="ECO:0000256" key="9">
    <source>
        <dbReference type="ARBA" id="ARBA00022741"/>
    </source>
</evidence>
<dbReference type="Proteomes" id="UP001055712">
    <property type="component" value="Unassembled WGS sequence"/>
</dbReference>
<dbReference type="GO" id="GO:0005524">
    <property type="term" value="F:ATP binding"/>
    <property type="evidence" value="ECO:0007669"/>
    <property type="project" value="UniProtKB-UniRule"/>
</dbReference>
<feature type="compositionally biased region" description="Low complexity" evidence="18">
    <location>
        <begin position="671"/>
        <end position="683"/>
    </location>
</feature>
<dbReference type="InterPro" id="IPR011009">
    <property type="entry name" value="Kinase-like_dom_sf"/>
</dbReference>
<dbReference type="Pfam" id="PF00069">
    <property type="entry name" value="Pkinase"/>
    <property type="match status" value="2"/>
</dbReference>
<dbReference type="GO" id="GO:0004672">
    <property type="term" value="F:protein kinase activity"/>
    <property type="evidence" value="ECO:0007669"/>
    <property type="project" value="InterPro"/>
</dbReference>
<dbReference type="Pfam" id="PF08263">
    <property type="entry name" value="LRRNT_2"/>
    <property type="match status" value="2"/>
</dbReference>
<dbReference type="Gene3D" id="3.30.200.20">
    <property type="entry name" value="Phosphorylase Kinase, domain 1"/>
    <property type="match status" value="2"/>
</dbReference>
<evidence type="ECO:0000313" key="20">
    <source>
        <dbReference type="EMBL" id="KAI3429301.1"/>
    </source>
</evidence>
<comment type="caution">
    <text evidence="20">The sequence shown here is derived from an EMBL/GenBank/DDBJ whole genome shotgun (WGS) entry which is preliminary data.</text>
</comment>
<evidence type="ECO:0000256" key="7">
    <source>
        <dbReference type="ARBA" id="ARBA00022729"/>
    </source>
</evidence>
<evidence type="ECO:0000256" key="2">
    <source>
        <dbReference type="ARBA" id="ARBA00004430"/>
    </source>
</evidence>
<evidence type="ECO:0000256" key="3">
    <source>
        <dbReference type="ARBA" id="ARBA00008684"/>
    </source>
</evidence>
<evidence type="ECO:0000256" key="17">
    <source>
        <dbReference type="PROSITE-ProRule" id="PRU10141"/>
    </source>
</evidence>
<evidence type="ECO:0000256" key="12">
    <source>
        <dbReference type="ARBA" id="ARBA00022989"/>
    </source>
</evidence>
<dbReference type="PROSITE" id="PS00107">
    <property type="entry name" value="PROTEIN_KINASE_ATP"/>
    <property type="match status" value="2"/>
</dbReference>
<accession>A0A9D4TLX3</accession>
<keyword evidence="5" id="KW-0808">Transferase</keyword>
<keyword evidence="7" id="KW-0732">Signal</keyword>
<evidence type="ECO:0000259" key="19">
    <source>
        <dbReference type="PROSITE" id="PS50011"/>
    </source>
</evidence>
<protein>
    <recommendedName>
        <fullName evidence="19">Protein kinase domain-containing protein</fullName>
    </recommendedName>
</protein>
<dbReference type="Pfam" id="PF00560">
    <property type="entry name" value="LRR_1"/>
    <property type="match status" value="4"/>
</dbReference>
<keyword evidence="6" id="KW-0812">Transmembrane</keyword>
<dbReference type="CDD" id="cd14014">
    <property type="entry name" value="STKc_PknB_like"/>
    <property type="match status" value="1"/>
</dbReference>
<comment type="subcellular location">
    <subcellularLocation>
        <location evidence="1">Cell membrane</location>
    </subcellularLocation>
    <subcellularLocation>
        <location evidence="2">Cytoplasm</location>
        <location evidence="2">Cytoskeleton</location>
        <location evidence="2">Cilium axoneme</location>
    </subcellularLocation>
    <subcellularLocation>
        <location evidence="16">Endomembrane system</location>
        <topology evidence="16">Single-pass membrane protein</topology>
    </subcellularLocation>
</comment>
<keyword evidence="13" id="KW-0472">Membrane</keyword>
<keyword evidence="8" id="KW-0677">Repeat</keyword>
<dbReference type="InterPro" id="IPR008271">
    <property type="entry name" value="Ser/Thr_kinase_AS"/>
</dbReference>
<proteinExistence type="inferred from homology"/>
<comment type="similarity">
    <text evidence="3">Belongs to the protein kinase superfamily. Ser/Thr protein kinase family.</text>
</comment>
<evidence type="ECO:0000256" key="4">
    <source>
        <dbReference type="ARBA" id="ARBA00022614"/>
    </source>
</evidence>
<evidence type="ECO:0000313" key="21">
    <source>
        <dbReference type="Proteomes" id="UP001055712"/>
    </source>
</evidence>
<dbReference type="GO" id="GO:0005886">
    <property type="term" value="C:plasma membrane"/>
    <property type="evidence" value="ECO:0007669"/>
    <property type="project" value="UniProtKB-SubCell"/>
</dbReference>
<dbReference type="SUPFAM" id="SSF56112">
    <property type="entry name" value="Protein kinase-like (PK-like)"/>
    <property type="match status" value="2"/>
</dbReference>
<sequence>MLLAHLRDCRANAEQARGARHPEEVKALLEFKAAFSGWDALEDYGIHLRGWQSDSASLRAAGAADPCTWTFVDACDSQGRIMQLHLSRSVFFMLTRCQDRNVSTPDLLWKAYHACTPNLTASLQDLAAPLNSLSGLSQLSITVLDLTGSLPSEWGSPDGLLSHLSRLDISQNAITGSIPHAWSWLRSDGRPSLQHLSLDMNQLVGTLPPWLPVAFPHLKALSLRLNNLQGPIPRAWLTRALWTGLELLDLSDNPLKGSLPPAFSSYEPGNDTHHRQEADQLEEDDVVLASLVSLHLRNCSLIGTLPADWALHLGSLHYLRLDGNQLTGRLPDKWAEASWSDKGWPANIEIYLEGNALWGPVPNFTKFTIKVWPGNEGLCMPSATQRSSSTVRYIENRKQCKQSDEVGAAAVQAVQAALAELAGESVEGIGVGSLPEGPHCLKGIVRVELPQCSTGAASATGFRSGGGSPIMAAAAGAAALAALLAALGVRYHRRHTTASGGHTNDHQLGRMARAEPEVSEQDGDLELSRLLAHGILTSSASPRSLDSVTAAAAGSPTASWRLHSTSLRLRPRDFQIAVDAAGRPELLGSGAFSKVYRGLLFGHCPVAIKVLNQPAVWQPFETSGPAASSVGLQMQQQQQQLSQFWKEADVLRRCLHPNIVQLLGVYSSSSSGSSGASSQQHPPHLQPPPLPPRLMLVTELLEGGSLQQRLAAPSLRWWQRGGEVALDVARAVAFLHHRCIAHLDIKPANVLLVRDPQGSSSSGGSFGGRSSVLAKLADVGMSHMLGGGSMLPGCGTPLYAAPEQLINGPCGLASDLFSLGLVLHGIASGQRLVRRGDARPLRSPQDCPAAVVSLIQSCLHRDPAARPAAAEVVRAAVLLAHLRDYRASAEQARGARHPEEVKALLEFKAAFSGWDALEDYGIHLRGWQSDSASLRAAGAADPCTWTFVDACDSQGRIMQLGMSRFDFFLSSGCQEVGNWSTTNPVSWPRDLLRKAYHACTPNLTASLQDLAAPINSLAGLSQLSIPELDLTGSLPSEWGSPDGLLSHLRRLDISQNAITGSIPHAWSWLRSDGRPSLQHLSLEKNQLVGTLPPWLPVAFPHLKTLSLRSNNHWGTIPEAWLTKTLWTGLELLDVSDNPLKGSLPPAFFSYEPDNDTHHRQEHEAEKEEEVVALPSLVSLHIRNCSLIGTLPADWAFHLGSLRYLRLDGNQLTGRLPDKWAEASWSDKGWPANIEIYLEGNALWGPVPNFTKFTIEVWPGNEGLCMPSATQRSSSTVKYTEHSNEIKLPQCSTGAASVPGRRNGGGSPVTAAAAGAAALAALLAALSVCHHRRHTAASGGHTNDHQLGRMARAEPEVSEQDGDLELSRLLAHGILTSSASPRSLDSVTAAAAGSPTASWRLHSTSLRLQPRDFQIAVDAAGRPELLGSGAFSKVYRGLLFGHCPVAIKVLNQPAVWQPFETSGPAASSVGLQMQQQQQQQQLSQFWKEADVLRRCLHPNIVQLLGVYSSSSGGSSGASSQQHPPHFQPPPLPPRLMLVTELLEGGSLQQRLAAPSLRWWQRGGEVALDVARAVAFLHHRCIAHLDIKPANVLLVRNPQASSSSGGSFGGRSSVLAKLADVGMSHMLGGGSMLPGCGTPLYAAPEQLINGPCGLASDLFSLGLVLHGIASGQRLVRRGDARPLRSPQDCPAAVVSLIQSCLHRDPAARPAAAEVVRVLAGCLPDQH</sequence>
<keyword evidence="10" id="KW-0418">Kinase</keyword>
<dbReference type="PANTHER" id="PTHR27000">
    <property type="entry name" value="LEUCINE-RICH REPEAT RECEPTOR-LIKE PROTEIN KINASE FAMILY PROTEIN-RELATED"/>
    <property type="match status" value="1"/>
</dbReference>
<dbReference type="InterPro" id="IPR032675">
    <property type="entry name" value="LRR_dom_sf"/>
</dbReference>
<dbReference type="GO" id="GO:0005930">
    <property type="term" value="C:axoneme"/>
    <property type="evidence" value="ECO:0007669"/>
    <property type="project" value="UniProtKB-SubCell"/>
</dbReference>
<evidence type="ECO:0000256" key="16">
    <source>
        <dbReference type="ARBA" id="ARBA00037847"/>
    </source>
</evidence>
<evidence type="ECO:0000256" key="14">
    <source>
        <dbReference type="ARBA" id="ARBA00023170"/>
    </source>
</evidence>
<dbReference type="Gene3D" id="1.10.510.10">
    <property type="entry name" value="Transferase(Phosphotransferase) domain 1"/>
    <property type="match status" value="2"/>
</dbReference>
<evidence type="ECO:0000256" key="15">
    <source>
        <dbReference type="ARBA" id="ARBA00023180"/>
    </source>
</evidence>
<evidence type="ECO:0000256" key="10">
    <source>
        <dbReference type="ARBA" id="ARBA00022777"/>
    </source>
</evidence>